<evidence type="ECO:0000313" key="2">
    <source>
        <dbReference type="EMBL" id="SEI17274.1"/>
    </source>
</evidence>
<name>A0A1H8UI98_9HYPH</name>
<reference evidence="2" key="1">
    <citation type="submission" date="2016-10" db="EMBL/GenBank/DDBJ databases">
        <authorList>
            <person name="de Groot N.N."/>
        </authorList>
    </citation>
    <scope>NUCLEOTIDE SEQUENCE [LARGE SCALE GENOMIC DNA]</scope>
    <source>
        <strain evidence="2">CCBAU85039</strain>
    </source>
</reference>
<dbReference type="EMBL" id="FOCV01000034">
    <property type="protein sequence ID" value="SEP02949.1"/>
    <property type="molecule type" value="Genomic_DNA"/>
</dbReference>
<protein>
    <submittedName>
        <fullName evidence="2">Uncharacterized protein</fullName>
    </submittedName>
</protein>
<evidence type="ECO:0000256" key="1">
    <source>
        <dbReference type="SAM" id="MobiDB-lite"/>
    </source>
</evidence>
<keyword evidence="5" id="KW-1185">Reference proteome</keyword>
<proteinExistence type="predicted"/>
<dbReference type="Proteomes" id="UP000198939">
    <property type="component" value="Unassembled WGS sequence"/>
</dbReference>
<feature type="compositionally biased region" description="Polar residues" evidence="1">
    <location>
        <begin position="63"/>
        <end position="78"/>
    </location>
</feature>
<evidence type="ECO:0000313" key="5">
    <source>
        <dbReference type="Proteomes" id="UP000198939"/>
    </source>
</evidence>
<reference evidence="3 5" key="2">
    <citation type="submission" date="2016-10" db="EMBL/GenBank/DDBJ databases">
        <authorList>
            <person name="Varghese N."/>
            <person name="Submissions S."/>
        </authorList>
    </citation>
    <scope>NUCLEOTIDE SEQUENCE [LARGE SCALE GENOMIC DNA]</scope>
    <source>
        <strain evidence="3 5">CGMCC 1.7071</strain>
    </source>
</reference>
<sequence length="78" mass="8660">MVSRNQLEWVLSFELGGRFRQLKKSFAACQGLKASHIPIRVKRLLAITTQPAVRATEKAGMALTSSTKRPVSKAKNSY</sequence>
<organism evidence="2 4">
    <name type="scientific">Rhizobium tibeticum</name>
    <dbReference type="NCBI Taxonomy" id="501024"/>
    <lineage>
        <taxon>Bacteria</taxon>
        <taxon>Pseudomonadati</taxon>
        <taxon>Pseudomonadota</taxon>
        <taxon>Alphaproteobacteria</taxon>
        <taxon>Hyphomicrobiales</taxon>
        <taxon>Rhizobiaceae</taxon>
        <taxon>Rhizobium/Agrobacterium group</taxon>
        <taxon>Rhizobium</taxon>
    </lineage>
</organism>
<feature type="region of interest" description="Disordered" evidence="1">
    <location>
        <begin position="59"/>
        <end position="78"/>
    </location>
</feature>
<dbReference type="Proteomes" id="UP000183063">
    <property type="component" value="Unassembled WGS sequence"/>
</dbReference>
<evidence type="ECO:0000313" key="3">
    <source>
        <dbReference type="EMBL" id="SEP02949.1"/>
    </source>
</evidence>
<reference evidence="4" key="3">
    <citation type="submission" date="2016-10" db="EMBL/GenBank/DDBJ databases">
        <authorList>
            <person name="Wibberg D."/>
        </authorList>
    </citation>
    <scope>NUCLEOTIDE SEQUENCE [LARGE SCALE GENOMIC DNA]</scope>
</reference>
<accession>A0A1H8UI98</accession>
<gene>
    <name evidence="2" type="ORF">RTCCBAU85039_5596</name>
    <name evidence="3" type="ORF">SAMN05216228_103447</name>
</gene>
<dbReference type="EMBL" id="FNXB01000044">
    <property type="protein sequence ID" value="SEI17274.1"/>
    <property type="molecule type" value="Genomic_DNA"/>
</dbReference>
<evidence type="ECO:0000313" key="4">
    <source>
        <dbReference type="Proteomes" id="UP000183063"/>
    </source>
</evidence>
<dbReference type="AlphaFoldDB" id="A0A1H8UI98"/>